<protein>
    <submittedName>
        <fullName evidence="1">DUF1844 domain-containing protein</fullName>
    </submittedName>
</protein>
<organism evidence="1">
    <name type="scientific">candidate division WOR-3 bacterium</name>
    <dbReference type="NCBI Taxonomy" id="2052148"/>
    <lineage>
        <taxon>Bacteria</taxon>
        <taxon>Bacteria division WOR-3</taxon>
    </lineage>
</organism>
<dbReference type="InterPro" id="IPR014995">
    <property type="entry name" value="DUF1844"/>
</dbReference>
<dbReference type="AlphaFoldDB" id="A0A7V0Z4E5"/>
<sequence>MAEEKKEQQTLDKPVLVKDILLMTIFSLEGKAWAYLGLTAHPETQKPEKDLNQARLAIDSIDAIYKILEPSLTDEEKKNIQVSLTNLRLNFVRE</sequence>
<accession>A0A7V0Z4E5</accession>
<dbReference type="Pfam" id="PF08899">
    <property type="entry name" value="DUF1844"/>
    <property type="match status" value="1"/>
</dbReference>
<proteinExistence type="predicted"/>
<dbReference type="EMBL" id="DSKY01000009">
    <property type="protein sequence ID" value="HDY58451.1"/>
    <property type="molecule type" value="Genomic_DNA"/>
</dbReference>
<evidence type="ECO:0000313" key="1">
    <source>
        <dbReference type="EMBL" id="HDY58451.1"/>
    </source>
</evidence>
<name>A0A7V0Z4E5_UNCW3</name>
<comment type="caution">
    <text evidence="1">The sequence shown here is derived from an EMBL/GenBank/DDBJ whole genome shotgun (WGS) entry which is preliminary data.</text>
</comment>
<gene>
    <name evidence="1" type="ORF">ENP86_02720</name>
</gene>
<reference evidence="1" key="1">
    <citation type="journal article" date="2020" name="mSystems">
        <title>Genome- and Community-Level Interaction Insights into Carbon Utilization and Element Cycling Functions of Hydrothermarchaeota in Hydrothermal Sediment.</title>
        <authorList>
            <person name="Zhou Z."/>
            <person name="Liu Y."/>
            <person name="Xu W."/>
            <person name="Pan J."/>
            <person name="Luo Z.H."/>
            <person name="Li M."/>
        </authorList>
    </citation>
    <scope>NUCLEOTIDE SEQUENCE [LARGE SCALE GENOMIC DNA]</scope>
    <source>
        <strain evidence="1">SpSt-258</strain>
    </source>
</reference>